<dbReference type="AlphaFoldDB" id="A0A7U5BGE0"/>
<dbReference type="KEGG" id="sphi:TS85_23680"/>
<dbReference type="EMBL" id="CP010837">
    <property type="protein sequence ID" value="AJP74784.1"/>
    <property type="molecule type" value="Genomic_DNA"/>
</dbReference>
<dbReference type="PANTHER" id="PTHR22916:SF3">
    <property type="entry name" value="UDP-GLCNAC:BETAGAL BETA-1,3-N-ACETYLGLUCOSAMINYLTRANSFERASE-LIKE PROTEIN 1"/>
    <property type="match status" value="1"/>
</dbReference>
<dbReference type="GO" id="GO:0016758">
    <property type="term" value="F:hexosyltransferase activity"/>
    <property type="evidence" value="ECO:0007669"/>
    <property type="project" value="UniProtKB-ARBA"/>
</dbReference>
<reference evidence="2 3" key="1">
    <citation type="journal article" date="2015" name="Int. J. Syst. Evol. Microbiol.">
        <title>Sphingomonas hengshuiensis sp. nov., isolated from lake wetland.</title>
        <authorList>
            <person name="Wei S."/>
            <person name="Wang T."/>
            <person name="Liu H."/>
            <person name="Zhang C."/>
            <person name="Guo J."/>
            <person name="Wang Q."/>
            <person name="Liang K."/>
            <person name="Zhang Z."/>
        </authorList>
    </citation>
    <scope>NUCLEOTIDE SEQUENCE [LARGE SCALE GENOMIC DNA]</scope>
    <source>
        <strain evidence="2 3">WHSC-8</strain>
        <plasmid evidence="2">unnamed</plasmid>
    </source>
</reference>
<proteinExistence type="predicted"/>
<organism evidence="2 3">
    <name type="scientific">Sphingomonas hengshuiensis</name>
    <dbReference type="NCBI Taxonomy" id="1609977"/>
    <lineage>
        <taxon>Bacteria</taxon>
        <taxon>Pseudomonadati</taxon>
        <taxon>Pseudomonadota</taxon>
        <taxon>Alphaproteobacteria</taxon>
        <taxon>Sphingomonadales</taxon>
        <taxon>Sphingomonadaceae</taxon>
        <taxon>Sphingomonas</taxon>
    </lineage>
</organism>
<dbReference type="Gene3D" id="3.90.550.10">
    <property type="entry name" value="Spore Coat Polysaccharide Biosynthesis Protein SpsA, Chain A"/>
    <property type="match status" value="1"/>
</dbReference>
<dbReference type="InterPro" id="IPR029044">
    <property type="entry name" value="Nucleotide-diphossugar_trans"/>
</dbReference>
<dbReference type="PANTHER" id="PTHR22916">
    <property type="entry name" value="GLYCOSYLTRANSFERASE"/>
    <property type="match status" value="1"/>
</dbReference>
<dbReference type="Pfam" id="PF00535">
    <property type="entry name" value="Glycos_transf_2"/>
    <property type="match status" value="1"/>
</dbReference>
<evidence type="ECO:0000313" key="2">
    <source>
        <dbReference type="EMBL" id="AJP74784.1"/>
    </source>
</evidence>
<dbReference type="CDD" id="cd00761">
    <property type="entry name" value="Glyco_tranf_GTA_type"/>
    <property type="match status" value="1"/>
</dbReference>
<dbReference type="InterPro" id="IPR001173">
    <property type="entry name" value="Glyco_trans_2-like"/>
</dbReference>
<protein>
    <recommendedName>
        <fullName evidence="1">Glycosyltransferase 2-like domain-containing protein</fullName>
    </recommendedName>
</protein>
<evidence type="ECO:0000259" key="1">
    <source>
        <dbReference type="Pfam" id="PF00535"/>
    </source>
</evidence>
<dbReference type="RefSeq" id="WP_044337066.1">
    <property type="nucleotide sequence ID" value="NZ_CP010837.1"/>
</dbReference>
<evidence type="ECO:0000313" key="3">
    <source>
        <dbReference type="Proteomes" id="UP000032300"/>
    </source>
</evidence>
<dbReference type="Proteomes" id="UP000032300">
    <property type="component" value="Plasmid unnamed"/>
</dbReference>
<dbReference type="SUPFAM" id="SSF53448">
    <property type="entry name" value="Nucleotide-diphospho-sugar transferases"/>
    <property type="match status" value="1"/>
</dbReference>
<sequence length="332" mass="37874">MSVVIRDCRYASDNYQDRDYAVTIAIPTFNRPEFLRESLESAAKQTGFEDFEILVVDNCSEPENVESVLGYLSYYDGPPLRYYVNETNIGMFGNWNRCLALARGEWTTILSDDDLLFPEFLTKMQAYIDHKPVGSIICQARIMDNREVKPKGVSGFKTELKLRVNRLLRFGFSQRIRLTPRRLFWGNIAGSSLGALFRTREALAMGGFDAREFPSADFDLHLKFARGSGLDQVADQLCAVRLQENESMKVATMQGFFTRDYRRRVAAVEGGTVPRSWARWIPYLLAYEIGVGRRNWGVHVDIAAIEAELGIRVPRRVPAIPMWLVRVAHRGV</sequence>
<accession>A0A7U5BGE0</accession>
<reference evidence="2 3" key="2">
    <citation type="submission" date="2015-02" db="EMBL/GenBank/DDBJ databases">
        <title>The complete genome of Sphingomonas hengshuiensis sp. WHSC-8 isolated from soil of Hengshui Lake.</title>
        <authorList>
            <person name="Wei S."/>
            <person name="Guo J."/>
            <person name="Su C."/>
            <person name="Wu R."/>
            <person name="Zhang Z."/>
            <person name="Liang K."/>
            <person name="Li H."/>
            <person name="Wang T."/>
            <person name="Liu H."/>
            <person name="Zhang C."/>
            <person name="Li Z."/>
            <person name="Wang Q."/>
            <person name="Meng J."/>
        </authorList>
    </citation>
    <scope>NUCLEOTIDE SEQUENCE [LARGE SCALE GENOMIC DNA]</scope>
    <source>
        <strain evidence="2 3">WHSC-8</strain>
        <plasmid evidence="3">Plasmid</plasmid>
    </source>
</reference>
<keyword evidence="2" id="KW-0614">Plasmid</keyword>
<feature type="domain" description="Glycosyltransferase 2-like" evidence="1">
    <location>
        <begin position="23"/>
        <end position="151"/>
    </location>
</feature>
<keyword evidence="3" id="KW-1185">Reference proteome</keyword>
<name>A0A7U5BGE0_9SPHN</name>
<geneLocation type="plasmid" evidence="3"/>
<gene>
    <name evidence="2" type="ORF">TS85_23680</name>
</gene>
<dbReference type="OrthoDB" id="8097803at2"/>